<feature type="region of interest" description="Disordered" evidence="1">
    <location>
        <begin position="19"/>
        <end position="46"/>
    </location>
</feature>
<protein>
    <submittedName>
        <fullName evidence="2">Uncharacterized protein</fullName>
    </submittedName>
</protein>
<name>C7CA66_METED</name>
<dbReference type="AlphaFoldDB" id="C7CA66"/>
<gene>
    <name evidence="2" type="ORF">METD_I5828</name>
</gene>
<dbReference type="Proteomes" id="UP000008070">
    <property type="component" value="Chromosome"/>
</dbReference>
<evidence type="ECO:0000256" key="1">
    <source>
        <dbReference type="SAM" id="MobiDB-lite"/>
    </source>
</evidence>
<reference evidence="3" key="1">
    <citation type="journal article" date="2009" name="PLoS ONE">
        <title>Methylobacterium genome sequences: a reference blueprint to investigate microbial metabolism of C1 compounds from natural and industrial sources.</title>
        <authorList>
            <person name="Vuilleumier S."/>
            <person name="Chistoserdova L."/>
            <person name="Lee M.-C."/>
            <person name="Bringel F."/>
            <person name="Lajus A."/>
            <person name="Zhou Y."/>
            <person name="Gourion B."/>
            <person name="Barbe V."/>
            <person name="Chang J."/>
            <person name="Cruveiller S."/>
            <person name="Dossat C."/>
            <person name="Gillett W."/>
            <person name="Gruffaz C."/>
            <person name="Haugen E."/>
            <person name="Hourcade E."/>
            <person name="Levy R."/>
            <person name="Mangenot S."/>
            <person name="Muller E."/>
            <person name="Nadalig T."/>
            <person name="Pagni M."/>
            <person name="Penny C."/>
            <person name="Peyraud R."/>
            <person name="Robinson D.G."/>
            <person name="Roche D."/>
            <person name="Rouy Z."/>
            <person name="Saenampechek C."/>
            <person name="Salvignol G."/>
            <person name="Vallenet D."/>
            <person name="Wu Z."/>
            <person name="Marx C.J."/>
            <person name="Vorholt J.A."/>
            <person name="Olson M.V."/>
            <person name="Kaul R."/>
            <person name="Weissenbach J."/>
            <person name="Medigue C."/>
            <person name="Lidstrom M.E."/>
        </authorList>
    </citation>
    <scope>NUCLEOTIDE SEQUENCE [LARGE SCALE GENOMIC DNA]</scope>
    <source>
        <strain evidence="3">DSM 6343 / CIP 106787 / DM4</strain>
    </source>
</reference>
<proteinExistence type="predicted"/>
<dbReference type="EMBL" id="FP103042">
    <property type="protein sequence ID" value="CAX27427.1"/>
    <property type="molecule type" value="Genomic_DNA"/>
</dbReference>
<sequence>MKTPDIRYNSELQDGIITQTGGRSLHGSVAPDSAVTAKSQAQKRSNHRHFKYISDNMKAKSGLKI</sequence>
<accession>C7CA66</accession>
<organism evidence="2 3">
    <name type="scientific">Methylorubrum extorquens (strain DSM 6343 / CIP 106787 / DM4)</name>
    <name type="common">Methylobacterium extorquens</name>
    <dbReference type="NCBI Taxonomy" id="661410"/>
    <lineage>
        <taxon>Bacteria</taxon>
        <taxon>Pseudomonadati</taxon>
        <taxon>Pseudomonadota</taxon>
        <taxon>Alphaproteobacteria</taxon>
        <taxon>Hyphomicrobiales</taxon>
        <taxon>Methylobacteriaceae</taxon>
        <taxon>Methylorubrum</taxon>
    </lineage>
</organism>
<evidence type="ECO:0000313" key="2">
    <source>
        <dbReference type="EMBL" id="CAX27427.1"/>
    </source>
</evidence>
<dbReference type="HOGENOM" id="CLU_2844827_0_0_5"/>
<evidence type="ECO:0000313" key="3">
    <source>
        <dbReference type="Proteomes" id="UP000008070"/>
    </source>
</evidence>
<dbReference type="KEGG" id="mdi:METDI5828"/>